<dbReference type="EMBL" id="JBHUDD010000148">
    <property type="protein sequence ID" value="MFD1510903.1"/>
    <property type="molecule type" value="Genomic_DNA"/>
</dbReference>
<feature type="transmembrane region" description="Helical" evidence="6">
    <location>
        <begin position="145"/>
        <end position="163"/>
    </location>
</feature>
<gene>
    <name evidence="7" type="ORF">ACFTOW_16080</name>
</gene>
<dbReference type="RefSeq" id="WP_379917542.1">
    <property type="nucleotide sequence ID" value="NZ_JBHUDD010000148.1"/>
</dbReference>
<keyword evidence="3" id="KW-0378">Hydrolase</keyword>
<proteinExistence type="predicted"/>
<dbReference type="InterPro" id="IPR008901">
    <property type="entry name" value="ACER"/>
</dbReference>
<keyword evidence="2 6" id="KW-0812">Transmembrane</keyword>
<evidence type="ECO:0000256" key="5">
    <source>
        <dbReference type="ARBA" id="ARBA00023136"/>
    </source>
</evidence>
<dbReference type="Pfam" id="PF05875">
    <property type="entry name" value="Ceramidase"/>
    <property type="match status" value="1"/>
</dbReference>
<keyword evidence="8" id="KW-1185">Reference proteome</keyword>
<reference evidence="8" key="1">
    <citation type="journal article" date="2019" name="Int. J. Syst. Evol. Microbiol.">
        <title>The Global Catalogue of Microorganisms (GCM) 10K type strain sequencing project: providing services to taxonomists for standard genome sequencing and annotation.</title>
        <authorList>
            <consortium name="The Broad Institute Genomics Platform"/>
            <consortium name="The Broad Institute Genome Sequencing Center for Infectious Disease"/>
            <person name="Wu L."/>
            <person name="Ma J."/>
        </authorList>
    </citation>
    <scope>NUCLEOTIDE SEQUENCE [LARGE SCALE GENOMIC DNA]</scope>
    <source>
        <strain evidence="8">CGMCC 1.12477</strain>
    </source>
</reference>
<evidence type="ECO:0000256" key="1">
    <source>
        <dbReference type="ARBA" id="ARBA00004141"/>
    </source>
</evidence>
<feature type="transmembrane region" description="Helical" evidence="6">
    <location>
        <begin position="23"/>
        <end position="42"/>
    </location>
</feature>
<comment type="caution">
    <text evidence="7">The sequence shown here is derived from an EMBL/GenBank/DDBJ whole genome shotgun (WGS) entry which is preliminary data.</text>
</comment>
<dbReference type="Proteomes" id="UP001597186">
    <property type="component" value="Unassembled WGS sequence"/>
</dbReference>
<feature type="transmembrane region" description="Helical" evidence="6">
    <location>
        <begin position="82"/>
        <end position="101"/>
    </location>
</feature>
<feature type="transmembrane region" description="Helical" evidence="6">
    <location>
        <begin position="170"/>
        <end position="190"/>
    </location>
</feature>
<feature type="transmembrane region" description="Helical" evidence="6">
    <location>
        <begin position="202"/>
        <end position="223"/>
    </location>
</feature>
<protein>
    <submittedName>
        <fullName evidence="7">Ceramidase domain-containing protein</fullName>
    </submittedName>
</protein>
<keyword evidence="4 6" id="KW-1133">Transmembrane helix</keyword>
<organism evidence="7 8">
    <name type="scientific">Lacimonas salitolerans</name>
    <dbReference type="NCBI Taxonomy" id="1323750"/>
    <lineage>
        <taxon>Bacteria</taxon>
        <taxon>Pseudomonadati</taxon>
        <taxon>Pseudomonadota</taxon>
        <taxon>Alphaproteobacteria</taxon>
        <taxon>Rhodobacterales</taxon>
        <taxon>Paracoccaceae</taxon>
        <taxon>Lacimonas</taxon>
    </lineage>
</organism>
<feature type="transmembrane region" description="Helical" evidence="6">
    <location>
        <begin position="108"/>
        <end position="125"/>
    </location>
</feature>
<evidence type="ECO:0000256" key="3">
    <source>
        <dbReference type="ARBA" id="ARBA00022801"/>
    </source>
</evidence>
<keyword evidence="5 6" id="KW-0472">Membrane</keyword>
<sequence>MNFTRYIDLYCERTAPGFWNEPINALSNAAFLVAALLALRVYARRGRHDVPDLILILLAAAIGVGSFLFHTFATGWSELADVVPIWSFVAFFVLVTIYRLTGESPWPTARIAMIVLGSIGVVFWFTSGDVATDDASGPGYLNGSLQYLPALLALMIFSGVTLVHRHPARYLVTGAAITFLLSLIFRTIDLMTCAATGIGTHFMWHILNGVMVGLLLHALLWYLPARRAG</sequence>
<evidence type="ECO:0000256" key="6">
    <source>
        <dbReference type="SAM" id="Phobius"/>
    </source>
</evidence>
<evidence type="ECO:0000256" key="2">
    <source>
        <dbReference type="ARBA" id="ARBA00022692"/>
    </source>
</evidence>
<evidence type="ECO:0000313" key="7">
    <source>
        <dbReference type="EMBL" id="MFD1510903.1"/>
    </source>
</evidence>
<comment type="subcellular location">
    <subcellularLocation>
        <location evidence="1">Membrane</location>
        <topology evidence="1">Multi-pass membrane protein</topology>
    </subcellularLocation>
</comment>
<accession>A0ABW4EHK8</accession>
<feature type="transmembrane region" description="Helical" evidence="6">
    <location>
        <begin position="54"/>
        <end position="76"/>
    </location>
</feature>
<name>A0ABW4EHK8_9RHOB</name>
<evidence type="ECO:0000313" key="8">
    <source>
        <dbReference type="Proteomes" id="UP001597186"/>
    </source>
</evidence>
<evidence type="ECO:0000256" key="4">
    <source>
        <dbReference type="ARBA" id="ARBA00022989"/>
    </source>
</evidence>